<dbReference type="Gene3D" id="3.40.50.1820">
    <property type="entry name" value="alpha/beta hydrolase"/>
    <property type="match status" value="1"/>
</dbReference>
<dbReference type="EMBL" id="VSWD01000003">
    <property type="protein sequence ID" value="KAK3106256.1"/>
    <property type="molecule type" value="Genomic_DNA"/>
</dbReference>
<keyword evidence="3 4" id="KW-0378">Hydrolase</keyword>
<feature type="chain" id="PRO_5041516821" description="Carboxylic ester hydrolase" evidence="4">
    <location>
        <begin position="21"/>
        <end position="576"/>
    </location>
</feature>
<dbReference type="PROSITE" id="PS00122">
    <property type="entry name" value="CARBOXYLESTERASE_B_1"/>
    <property type="match status" value="1"/>
</dbReference>
<keyword evidence="2 4" id="KW-0732">Signal</keyword>
<name>A0AA88YSQ2_PINIB</name>
<accession>A0AA88YSQ2</accession>
<evidence type="ECO:0000256" key="4">
    <source>
        <dbReference type="RuleBase" id="RU361235"/>
    </source>
</evidence>
<dbReference type="Pfam" id="PF00135">
    <property type="entry name" value="COesterase"/>
    <property type="match status" value="1"/>
</dbReference>
<evidence type="ECO:0000256" key="3">
    <source>
        <dbReference type="ARBA" id="ARBA00022801"/>
    </source>
</evidence>
<comment type="similarity">
    <text evidence="1 4">Belongs to the type-B carboxylesterase/lipase family.</text>
</comment>
<dbReference type="Proteomes" id="UP001186944">
    <property type="component" value="Unassembled WGS sequence"/>
</dbReference>
<evidence type="ECO:0000259" key="5">
    <source>
        <dbReference type="Pfam" id="PF00135"/>
    </source>
</evidence>
<evidence type="ECO:0000256" key="1">
    <source>
        <dbReference type="ARBA" id="ARBA00005964"/>
    </source>
</evidence>
<comment type="caution">
    <text evidence="6">The sequence shown here is derived from an EMBL/GenBank/DDBJ whole genome shotgun (WGS) entry which is preliminary data.</text>
</comment>
<dbReference type="InterPro" id="IPR029058">
    <property type="entry name" value="AB_hydrolase_fold"/>
</dbReference>
<evidence type="ECO:0000256" key="2">
    <source>
        <dbReference type="ARBA" id="ARBA00022729"/>
    </source>
</evidence>
<gene>
    <name evidence="6" type="ORF">FSP39_016159</name>
</gene>
<dbReference type="PROSITE" id="PS00941">
    <property type="entry name" value="CARBOXYLESTERASE_B_2"/>
    <property type="match status" value="1"/>
</dbReference>
<feature type="domain" description="Carboxylesterase type B" evidence="5">
    <location>
        <begin position="22"/>
        <end position="556"/>
    </location>
</feature>
<dbReference type="InterPro" id="IPR002018">
    <property type="entry name" value="CarbesteraseB"/>
</dbReference>
<dbReference type="InterPro" id="IPR019826">
    <property type="entry name" value="Carboxylesterase_B_AS"/>
</dbReference>
<reference evidence="6" key="1">
    <citation type="submission" date="2019-08" db="EMBL/GenBank/DDBJ databases">
        <title>The improved chromosome-level genome for the pearl oyster Pinctada fucata martensii using PacBio sequencing and Hi-C.</title>
        <authorList>
            <person name="Zheng Z."/>
        </authorList>
    </citation>
    <scope>NUCLEOTIDE SEQUENCE</scope>
    <source>
        <strain evidence="6">ZZ-2019</strain>
        <tissue evidence="6">Adductor muscle</tissue>
    </source>
</reference>
<feature type="signal peptide" evidence="4">
    <location>
        <begin position="1"/>
        <end position="20"/>
    </location>
</feature>
<dbReference type="InterPro" id="IPR019819">
    <property type="entry name" value="Carboxylesterase_B_CS"/>
</dbReference>
<dbReference type="EC" id="3.1.1.-" evidence="4"/>
<evidence type="ECO:0000313" key="7">
    <source>
        <dbReference type="Proteomes" id="UP001186944"/>
    </source>
</evidence>
<dbReference type="GO" id="GO:0016787">
    <property type="term" value="F:hydrolase activity"/>
    <property type="evidence" value="ECO:0007669"/>
    <property type="project" value="UniProtKB-KW"/>
</dbReference>
<dbReference type="SUPFAM" id="SSF53474">
    <property type="entry name" value="alpha/beta-Hydrolases"/>
    <property type="match status" value="1"/>
</dbReference>
<dbReference type="AlphaFoldDB" id="A0AA88YSQ2"/>
<proteinExistence type="inferred from homology"/>
<dbReference type="PANTHER" id="PTHR43903">
    <property type="entry name" value="NEUROLIGIN"/>
    <property type="match status" value="1"/>
</dbReference>
<keyword evidence="7" id="KW-1185">Reference proteome</keyword>
<dbReference type="InterPro" id="IPR051093">
    <property type="entry name" value="Neuroligin/BSAL"/>
</dbReference>
<protein>
    <recommendedName>
        <fullName evidence="4">Carboxylic ester hydrolase</fullName>
        <ecNumber evidence="4">3.1.1.-</ecNumber>
    </recommendedName>
</protein>
<organism evidence="6 7">
    <name type="scientific">Pinctada imbricata</name>
    <name type="common">Atlantic pearl-oyster</name>
    <name type="synonym">Pinctada martensii</name>
    <dbReference type="NCBI Taxonomy" id="66713"/>
    <lineage>
        <taxon>Eukaryota</taxon>
        <taxon>Metazoa</taxon>
        <taxon>Spiralia</taxon>
        <taxon>Lophotrochozoa</taxon>
        <taxon>Mollusca</taxon>
        <taxon>Bivalvia</taxon>
        <taxon>Autobranchia</taxon>
        <taxon>Pteriomorphia</taxon>
        <taxon>Pterioida</taxon>
        <taxon>Pterioidea</taxon>
        <taxon>Pteriidae</taxon>
        <taxon>Pinctada</taxon>
    </lineage>
</organism>
<evidence type="ECO:0000313" key="6">
    <source>
        <dbReference type="EMBL" id="KAK3106256.1"/>
    </source>
</evidence>
<sequence length="576" mass="65135">MYRRTLTYTCLLHLFILTLADDTLVKTPLGPIRGLELTDEETGKTVYEFRGIRFAKAPTGERRFRKPEPVDPWAEEYDGTEYGYACPQMNFEEVDDGSSNQSEDCLFLNVYVPHSVTKGEKLSVMVWIHGGGLTLGNGFFYDGTRLAVDGNVIVVTINYRLGLLGFLGIHHSAARGNYGLWDQIAALQWVQHNIASFRGDPNSVTIFGESAGAWCVSFLTLIPSNKGLFTRAIAQSGVAARYLSPGKREVQRFIQHVSELTNCSLDNKNDFIDCLRKTDVAVLLQAADQMQFVRENTLFVESLFGPIVDGELFPDNPMKLLEDQSSPQSQFLSSLDFVAGTVSQEGSLLYMSIMPDLQEHYAFDAMVAIPAKFICGAIISPFVDYYYKGDEKIKNAICSFYTSDGSEDDQSNRAADFYGDMLFNPWTRNMLDYHARPGEGKTYQYQVSKLSPYPTGYPYMPPPSWFKGAGHFDEAIGLFRSNNRKAIFNGTISDDYKQYSRTMIAYWTSFAKTGVPCAGKTSLPWLEYDTKRRMFMEFDDEIYLRQNWKSAMNKFWSGEIPPVPIDEDLKITHDEL</sequence>